<name>A0ABQ9EE66_TEGGR</name>
<dbReference type="SUPFAM" id="SSF48452">
    <property type="entry name" value="TPR-like"/>
    <property type="match status" value="1"/>
</dbReference>
<dbReference type="InterPro" id="IPR011990">
    <property type="entry name" value="TPR-like_helical_dom_sf"/>
</dbReference>
<proteinExistence type="predicted"/>
<comment type="caution">
    <text evidence="1">The sequence shown here is derived from an EMBL/GenBank/DDBJ whole genome shotgun (WGS) entry which is preliminary data.</text>
</comment>
<dbReference type="Gene3D" id="1.25.40.10">
    <property type="entry name" value="Tetratricopeptide repeat domain"/>
    <property type="match status" value="1"/>
</dbReference>
<evidence type="ECO:0000313" key="2">
    <source>
        <dbReference type="Proteomes" id="UP001217089"/>
    </source>
</evidence>
<reference evidence="1 2" key="1">
    <citation type="submission" date="2022-12" db="EMBL/GenBank/DDBJ databases">
        <title>Chromosome-level genome of Tegillarca granosa.</title>
        <authorList>
            <person name="Kim J."/>
        </authorList>
    </citation>
    <scope>NUCLEOTIDE SEQUENCE [LARGE SCALE GENOMIC DNA]</scope>
    <source>
        <strain evidence="1">Teg-2019</strain>
        <tissue evidence="1">Adductor muscle</tissue>
    </source>
</reference>
<dbReference type="Proteomes" id="UP001217089">
    <property type="component" value="Unassembled WGS sequence"/>
</dbReference>
<evidence type="ECO:0008006" key="3">
    <source>
        <dbReference type="Google" id="ProtNLM"/>
    </source>
</evidence>
<dbReference type="EMBL" id="JARBDR010000917">
    <property type="protein sequence ID" value="KAJ8302716.1"/>
    <property type="molecule type" value="Genomic_DNA"/>
</dbReference>
<gene>
    <name evidence="1" type="ORF">KUTeg_019112</name>
</gene>
<accession>A0ABQ9EE66</accession>
<protein>
    <recommendedName>
        <fullName evidence="3">Tetratricopeptide repeat protein 5</fullName>
    </recommendedName>
</protein>
<sequence length="223" mass="25480">MTTSEKAEEVVNNLYKYRDHYVENFGIEKAIQKVEDSKNKVSLRNLSMVLRQIQVGSGEERRKIIKESVDKAKEAVQLDIQDGLSWLILGNAYLSLFFMDGQTPQYFKLCMSAYTQAEKDTVAKSNPDLYFNRSIAHKYQEDYQLALDGFIMAGQLDPTWQNPAMAEKQLVNFLTNVTELSESKEFHYKSVRVHTPLVLVVNGKKLGLDKQAPSELAVRAVYD</sequence>
<keyword evidence="2" id="KW-1185">Reference proteome</keyword>
<evidence type="ECO:0000313" key="1">
    <source>
        <dbReference type="EMBL" id="KAJ8302716.1"/>
    </source>
</evidence>
<organism evidence="1 2">
    <name type="scientific">Tegillarca granosa</name>
    <name type="common">Malaysian cockle</name>
    <name type="synonym">Anadara granosa</name>
    <dbReference type="NCBI Taxonomy" id="220873"/>
    <lineage>
        <taxon>Eukaryota</taxon>
        <taxon>Metazoa</taxon>
        <taxon>Spiralia</taxon>
        <taxon>Lophotrochozoa</taxon>
        <taxon>Mollusca</taxon>
        <taxon>Bivalvia</taxon>
        <taxon>Autobranchia</taxon>
        <taxon>Pteriomorphia</taxon>
        <taxon>Arcoida</taxon>
        <taxon>Arcoidea</taxon>
        <taxon>Arcidae</taxon>
        <taxon>Tegillarca</taxon>
    </lineage>
</organism>